<dbReference type="AlphaFoldDB" id="A0A1F5VWC9"/>
<organism evidence="2 3">
    <name type="scientific">Candidatus Fischerbacteria bacterium RBG_13_37_8</name>
    <dbReference type="NCBI Taxonomy" id="1817863"/>
    <lineage>
        <taxon>Bacteria</taxon>
        <taxon>Candidatus Fischeribacteriota</taxon>
    </lineage>
</organism>
<dbReference type="Proteomes" id="UP000178943">
    <property type="component" value="Unassembled WGS sequence"/>
</dbReference>
<feature type="transmembrane region" description="Helical" evidence="1">
    <location>
        <begin position="165"/>
        <end position="185"/>
    </location>
</feature>
<keyword evidence="1" id="KW-0812">Transmembrane</keyword>
<feature type="transmembrane region" description="Helical" evidence="1">
    <location>
        <begin position="197"/>
        <end position="220"/>
    </location>
</feature>
<proteinExistence type="predicted"/>
<feature type="transmembrane region" description="Helical" evidence="1">
    <location>
        <begin position="33"/>
        <end position="50"/>
    </location>
</feature>
<evidence type="ECO:0000313" key="2">
    <source>
        <dbReference type="EMBL" id="OGF67401.1"/>
    </source>
</evidence>
<gene>
    <name evidence="2" type="ORF">A2Y62_20320</name>
</gene>
<evidence type="ECO:0000313" key="3">
    <source>
        <dbReference type="Proteomes" id="UP000178943"/>
    </source>
</evidence>
<feature type="transmembrane region" description="Helical" evidence="1">
    <location>
        <begin position="142"/>
        <end position="159"/>
    </location>
</feature>
<feature type="transmembrane region" description="Helical" evidence="1">
    <location>
        <begin position="240"/>
        <end position="262"/>
    </location>
</feature>
<evidence type="ECO:0000256" key="1">
    <source>
        <dbReference type="SAM" id="Phobius"/>
    </source>
</evidence>
<dbReference type="EMBL" id="MFGW01000055">
    <property type="protein sequence ID" value="OGF67401.1"/>
    <property type="molecule type" value="Genomic_DNA"/>
</dbReference>
<feature type="transmembrane region" description="Helical" evidence="1">
    <location>
        <begin position="7"/>
        <end position="27"/>
    </location>
</feature>
<accession>A0A1F5VWC9</accession>
<evidence type="ECO:0008006" key="4">
    <source>
        <dbReference type="Google" id="ProtNLM"/>
    </source>
</evidence>
<reference evidence="2 3" key="1">
    <citation type="journal article" date="2016" name="Nat. Commun.">
        <title>Thousands of microbial genomes shed light on interconnected biogeochemical processes in an aquifer system.</title>
        <authorList>
            <person name="Anantharaman K."/>
            <person name="Brown C.T."/>
            <person name="Hug L.A."/>
            <person name="Sharon I."/>
            <person name="Castelle C.J."/>
            <person name="Probst A.J."/>
            <person name="Thomas B.C."/>
            <person name="Singh A."/>
            <person name="Wilkins M.J."/>
            <person name="Karaoz U."/>
            <person name="Brodie E.L."/>
            <person name="Williams K.H."/>
            <person name="Hubbard S.S."/>
            <person name="Banfield J.F."/>
        </authorList>
    </citation>
    <scope>NUCLEOTIDE SEQUENCE [LARGE SCALE GENOMIC DNA]</scope>
</reference>
<dbReference type="STRING" id="1817863.A2Y62_20320"/>
<keyword evidence="1" id="KW-0472">Membrane</keyword>
<feature type="transmembrane region" description="Helical" evidence="1">
    <location>
        <begin position="96"/>
        <end position="121"/>
    </location>
</feature>
<comment type="caution">
    <text evidence="2">The sequence shown here is derived from an EMBL/GenBank/DDBJ whole genome shotgun (WGS) entry which is preliminary data.</text>
</comment>
<protein>
    <recommendedName>
        <fullName evidence="4">Lycopene cyclase domain-containing protein</fullName>
    </recommendedName>
</protein>
<keyword evidence="1" id="KW-1133">Transmembrane helix</keyword>
<feature type="transmembrane region" description="Helical" evidence="1">
    <location>
        <begin position="62"/>
        <end position="84"/>
    </location>
</feature>
<sequence length="280" mass="33712">MRITGWIGLIVIIVAEILLFQGNQFIGLHFTPIQWWAYILLMDALIEKFWKKSYIFQYPGEFILMILYSFGCWLIFEIYNWYYIPNWYYTALSENLVYRWIGYFIAFTTIFPGIFLTTRFLNYIGLFKNWHMKEWHLNKRKLLLWSVVGLLFLIFPFFYSSPYIFAIVWLGFILLLDPINYYLGYDSILGDFAKGRLARFLNLMLAGYICGILWEFWNYWAIRKWIYTVPFTQDIKIFEMPIAGFSGFGPFAIECFCMYEFLKGISKKIFKKMPMDEQSL</sequence>
<name>A0A1F5VWC9_9BACT</name>